<evidence type="ECO:0008006" key="4">
    <source>
        <dbReference type="Google" id="ProtNLM"/>
    </source>
</evidence>
<sequence length="165" mass="18253">MGFPFRSRHPACLIQLRSEIDQMQYAGRRAYPLLGKLHDPLDRPGGGRADRAAGPKRRRDPGNGQATLSSAMLRACIGTWNLAGRWTADHLDFVLGLDCEVLLLTEVSERLQVRDHHLHPCEQAMTPKRRWAAVLSREPITPLPDPHPASAAGRIGTSTYCSSVL</sequence>
<evidence type="ECO:0000313" key="3">
    <source>
        <dbReference type="Proteomes" id="UP001499882"/>
    </source>
</evidence>
<name>A0ABP8YTP5_9ACTN</name>
<evidence type="ECO:0000313" key="2">
    <source>
        <dbReference type="EMBL" id="GAA4737337.1"/>
    </source>
</evidence>
<dbReference type="Proteomes" id="UP001499882">
    <property type="component" value="Unassembled WGS sequence"/>
</dbReference>
<gene>
    <name evidence="2" type="ORF">GCM10023350_21670</name>
</gene>
<feature type="region of interest" description="Disordered" evidence="1">
    <location>
        <begin position="36"/>
        <end position="65"/>
    </location>
</feature>
<proteinExistence type="predicted"/>
<organism evidence="2 3">
    <name type="scientific">Nocardioides endophyticus</name>
    <dbReference type="NCBI Taxonomy" id="1353775"/>
    <lineage>
        <taxon>Bacteria</taxon>
        <taxon>Bacillati</taxon>
        <taxon>Actinomycetota</taxon>
        <taxon>Actinomycetes</taxon>
        <taxon>Propionibacteriales</taxon>
        <taxon>Nocardioidaceae</taxon>
        <taxon>Nocardioides</taxon>
    </lineage>
</organism>
<dbReference type="EMBL" id="BAABKN010000014">
    <property type="protein sequence ID" value="GAA4737337.1"/>
    <property type="molecule type" value="Genomic_DNA"/>
</dbReference>
<comment type="caution">
    <text evidence="2">The sequence shown here is derived from an EMBL/GenBank/DDBJ whole genome shotgun (WGS) entry which is preliminary data.</text>
</comment>
<evidence type="ECO:0000256" key="1">
    <source>
        <dbReference type="SAM" id="MobiDB-lite"/>
    </source>
</evidence>
<keyword evidence="3" id="KW-1185">Reference proteome</keyword>
<reference evidence="3" key="1">
    <citation type="journal article" date="2019" name="Int. J. Syst. Evol. Microbiol.">
        <title>The Global Catalogue of Microorganisms (GCM) 10K type strain sequencing project: providing services to taxonomists for standard genome sequencing and annotation.</title>
        <authorList>
            <consortium name="The Broad Institute Genomics Platform"/>
            <consortium name="The Broad Institute Genome Sequencing Center for Infectious Disease"/>
            <person name="Wu L."/>
            <person name="Ma J."/>
        </authorList>
    </citation>
    <scope>NUCLEOTIDE SEQUENCE [LARGE SCALE GENOMIC DNA]</scope>
    <source>
        <strain evidence="3">JCM 18532</strain>
    </source>
</reference>
<accession>A0ABP8YTP5</accession>
<protein>
    <recommendedName>
        <fullName evidence="4">Endonuclease/exonuclease/phosphatase family protein</fullName>
    </recommendedName>
</protein>